<accession>A0A4S2MIS1</accession>
<evidence type="ECO:0000256" key="1">
    <source>
        <dbReference type="SAM" id="MobiDB-lite"/>
    </source>
</evidence>
<organism evidence="3 4">
    <name type="scientific">Ascodesmis nigricans</name>
    <dbReference type="NCBI Taxonomy" id="341454"/>
    <lineage>
        <taxon>Eukaryota</taxon>
        <taxon>Fungi</taxon>
        <taxon>Dikarya</taxon>
        <taxon>Ascomycota</taxon>
        <taxon>Pezizomycotina</taxon>
        <taxon>Pezizomycetes</taxon>
        <taxon>Pezizales</taxon>
        <taxon>Ascodesmidaceae</taxon>
        <taxon>Ascodesmis</taxon>
    </lineage>
</organism>
<feature type="compositionally biased region" description="Basic and acidic residues" evidence="1">
    <location>
        <begin position="140"/>
        <end position="184"/>
    </location>
</feature>
<dbReference type="EMBL" id="ML220171">
    <property type="protein sequence ID" value="TGZ76625.1"/>
    <property type="molecule type" value="Genomic_DNA"/>
</dbReference>
<gene>
    <name evidence="3" type="ORF">EX30DRAFT_367267</name>
</gene>
<feature type="compositionally biased region" description="Basic residues" evidence="1">
    <location>
        <begin position="248"/>
        <end position="262"/>
    </location>
</feature>
<feature type="chain" id="PRO_5020944245" description="Hydrophobin" evidence="2">
    <location>
        <begin position="20"/>
        <end position="299"/>
    </location>
</feature>
<feature type="compositionally biased region" description="Basic and acidic residues" evidence="1">
    <location>
        <begin position="219"/>
        <end position="231"/>
    </location>
</feature>
<evidence type="ECO:0000256" key="2">
    <source>
        <dbReference type="SAM" id="SignalP"/>
    </source>
</evidence>
<feature type="compositionally biased region" description="Basic and acidic residues" evidence="1">
    <location>
        <begin position="268"/>
        <end position="283"/>
    </location>
</feature>
<dbReference type="Proteomes" id="UP000298138">
    <property type="component" value="Unassembled WGS sequence"/>
</dbReference>
<feature type="compositionally biased region" description="Gly residues" evidence="1">
    <location>
        <begin position="185"/>
        <end position="196"/>
    </location>
</feature>
<feature type="compositionally biased region" description="Basic and acidic residues" evidence="1">
    <location>
        <begin position="198"/>
        <end position="210"/>
    </location>
</feature>
<evidence type="ECO:0000313" key="3">
    <source>
        <dbReference type="EMBL" id="TGZ76625.1"/>
    </source>
</evidence>
<protein>
    <recommendedName>
        <fullName evidence="5">Hydrophobin</fullName>
    </recommendedName>
</protein>
<reference evidence="3 4" key="1">
    <citation type="submission" date="2019-04" db="EMBL/GenBank/DDBJ databases">
        <title>Comparative genomics and transcriptomics to analyze fruiting body development in filamentous ascomycetes.</title>
        <authorList>
            <consortium name="DOE Joint Genome Institute"/>
            <person name="Lutkenhaus R."/>
            <person name="Traeger S."/>
            <person name="Breuer J."/>
            <person name="Kuo A."/>
            <person name="Lipzen A."/>
            <person name="Pangilinan J."/>
            <person name="Dilworth D."/>
            <person name="Sandor L."/>
            <person name="Poggeler S."/>
            <person name="Barry K."/>
            <person name="Grigoriev I.V."/>
            <person name="Nowrousian M."/>
        </authorList>
    </citation>
    <scope>NUCLEOTIDE SEQUENCE [LARGE SCALE GENOMIC DNA]</scope>
    <source>
        <strain evidence="3 4">CBS 389.68</strain>
    </source>
</reference>
<evidence type="ECO:0000313" key="4">
    <source>
        <dbReference type="Proteomes" id="UP000298138"/>
    </source>
</evidence>
<dbReference type="InParanoid" id="A0A4S2MIS1"/>
<feature type="region of interest" description="Disordered" evidence="1">
    <location>
        <begin position="134"/>
        <end position="283"/>
    </location>
</feature>
<name>A0A4S2MIS1_9PEZI</name>
<sequence length="299" mass="31598">MRTLPSLLLLLPLLPLTSSHAPLTPLSLPVRFSNTTTVTLPPGNCPNRKESYCCAEVYEYDNPIAVRRLQPVNLTPKRAGRKWGGGLGWKCITPPHVGHCPLTNPLPQCCKHHDFQGIAFLGCRPVSEAIFEASSATPKRVAEDAQMRGEREMGKNEKSPSLGRDEGATGGEKKTKEGGGDGKGKGGIKIQGGSGGARDAETVRRAKEILKGGPAKAVAEAKDEEQGKEKTNPGNGQKKKNSGEGKRKGVAKGKTSKAKKAGRTAGVKGEKTGLKGEKGEVKKEGVVVVGKGKKQEQGV</sequence>
<feature type="signal peptide" evidence="2">
    <location>
        <begin position="1"/>
        <end position="19"/>
    </location>
</feature>
<dbReference type="AlphaFoldDB" id="A0A4S2MIS1"/>
<proteinExistence type="predicted"/>
<evidence type="ECO:0008006" key="5">
    <source>
        <dbReference type="Google" id="ProtNLM"/>
    </source>
</evidence>
<keyword evidence="4" id="KW-1185">Reference proteome</keyword>
<keyword evidence="2" id="KW-0732">Signal</keyword>